<accession>A0A0P9YZI2</accession>
<feature type="region of interest" description="Disordered" evidence="1">
    <location>
        <begin position="381"/>
        <end position="408"/>
    </location>
</feature>
<reference evidence="2 3" key="1">
    <citation type="submission" date="2015-09" db="EMBL/GenBank/DDBJ databases">
        <title>Genome announcement of multiple Pseudomonas syringae strains.</title>
        <authorList>
            <person name="Thakur S."/>
            <person name="Wang P.W."/>
            <person name="Gong Y."/>
            <person name="Weir B.S."/>
            <person name="Guttman D.S."/>
        </authorList>
    </citation>
    <scope>NUCLEOTIDE SEQUENCE [LARGE SCALE GENOMIC DNA]</scope>
    <source>
        <strain evidence="2 3">ICMP3882</strain>
    </source>
</reference>
<comment type="caution">
    <text evidence="2">The sequence shown here is derived from an EMBL/GenBank/DDBJ whole genome shotgun (WGS) entry which is preliminary data.</text>
</comment>
<proteinExistence type="predicted"/>
<name>A0A0P9YZI2_PSESI</name>
<dbReference type="EMBL" id="LJRF01000003">
    <property type="protein sequence ID" value="KPY51940.1"/>
    <property type="molecule type" value="Genomic_DNA"/>
</dbReference>
<evidence type="ECO:0000313" key="2">
    <source>
        <dbReference type="EMBL" id="KPY51940.1"/>
    </source>
</evidence>
<evidence type="ECO:0000256" key="1">
    <source>
        <dbReference type="SAM" id="MobiDB-lite"/>
    </source>
</evidence>
<dbReference type="AlphaFoldDB" id="A0A0P9YZI2"/>
<dbReference type="Proteomes" id="UP000050554">
    <property type="component" value="Unassembled WGS sequence"/>
</dbReference>
<organism evidence="2 3">
    <name type="scientific">Pseudomonas syringae pv. ribicola</name>
    <dbReference type="NCBI Taxonomy" id="55398"/>
    <lineage>
        <taxon>Bacteria</taxon>
        <taxon>Pseudomonadati</taxon>
        <taxon>Pseudomonadota</taxon>
        <taxon>Gammaproteobacteria</taxon>
        <taxon>Pseudomonadales</taxon>
        <taxon>Pseudomonadaceae</taxon>
        <taxon>Pseudomonas</taxon>
    </lineage>
</organism>
<protein>
    <submittedName>
        <fullName evidence="2">Uncharacterized protein</fullName>
    </submittedName>
</protein>
<gene>
    <name evidence="2" type="ORF">ALO47_05041</name>
</gene>
<sequence length="408" mass="44920">MFAAHHIEIAAPQHSVVIFLPDERQHLDSERASLQHLTDLKMINAQPMAQVAQNASFRHQQVRGMWIAGKCIQPTAQRRVLVGKHRDQARIGPQLDTQKGEKVQSRFAVVLKGSTLFDQTALTQQAARGITKTGKEKELLQTAGLQGWQAMATGDPLFGAEVVEIQPYRTRRALQHRVGISRWETTRKGLDHAFRNLGTHPLFRPEADLNTFMPLLRDLSICLRTQASECRQIIDPQTYLQPMLGDQLASQSPCHADVAVVVDDAAKNVPRGFHPGSLRQSKKKCDCPSEHPVCTRREPLRRLAGCTIVIHTLQAWHNHTVPSRQEFSHAVPHPPSRTVCLREVDPLYRSGHLARRDGGGPDRLAGLQKPAACADRGSGKGCCATHGPARAAGGAGNGHVPQVRAEPA</sequence>
<evidence type="ECO:0000313" key="3">
    <source>
        <dbReference type="Proteomes" id="UP000050554"/>
    </source>
</evidence>